<dbReference type="OrthoDB" id="9812459at2"/>
<accession>A0A0G3XIJ3</accession>
<dbReference type="Proteomes" id="UP000035287">
    <property type="component" value="Chromosome"/>
</dbReference>
<dbReference type="EMBL" id="CP011770">
    <property type="protein sequence ID" value="AKM11017.1"/>
    <property type="molecule type" value="Genomic_DNA"/>
</dbReference>
<name>A0A0G3XIJ3_9SPHN</name>
<keyword evidence="2" id="KW-1185">Reference proteome</keyword>
<proteinExistence type="predicted"/>
<dbReference type="InterPro" id="IPR041374">
    <property type="entry name" value="BaeRF_family12"/>
</dbReference>
<dbReference type="KEGG" id="cna:AB433_15235"/>
<reference evidence="1 2" key="1">
    <citation type="submission" date="2015-06" db="EMBL/GenBank/DDBJ databases">
        <authorList>
            <person name="Zeng Y."/>
            <person name="Huang Y."/>
        </authorList>
    </citation>
    <scope>NUCLEOTIDE SEQUENCE [LARGE SCALE GENOMIC DNA]</scope>
    <source>
        <strain evidence="1 2">PQ-2</strain>
    </source>
</reference>
<evidence type="ECO:0000313" key="1">
    <source>
        <dbReference type="EMBL" id="AKM11017.1"/>
    </source>
</evidence>
<dbReference type="STRING" id="1348774.AB433_15235"/>
<protein>
    <submittedName>
        <fullName evidence="1">Attachment protein</fullName>
    </submittedName>
</protein>
<dbReference type="Pfam" id="PF18856">
    <property type="entry name" value="baeRF_family12"/>
    <property type="match status" value="1"/>
</dbReference>
<sequence>MRLPHKAHLAVVDGNKFVLMQNEGTPDSPSLKEVAKPELTASNFSAGVRHQDDVGRKLGRTDLDELAHAAAASEWLNAAVLDGTIEKLAVTADPKTLGEMRRHYHTKLQQALIAEEAKTLTGEPISRIEKVLLSE</sequence>
<dbReference type="PATRIC" id="fig|1348774.3.peg.3207"/>
<dbReference type="RefSeq" id="WP_047822191.1">
    <property type="nucleotide sequence ID" value="NZ_CP011770.1"/>
</dbReference>
<organism evidence="1 2">
    <name type="scientific">Croceicoccus naphthovorans</name>
    <dbReference type="NCBI Taxonomy" id="1348774"/>
    <lineage>
        <taxon>Bacteria</taxon>
        <taxon>Pseudomonadati</taxon>
        <taxon>Pseudomonadota</taxon>
        <taxon>Alphaproteobacteria</taxon>
        <taxon>Sphingomonadales</taxon>
        <taxon>Erythrobacteraceae</taxon>
        <taxon>Croceicoccus</taxon>
    </lineage>
</organism>
<evidence type="ECO:0000313" key="2">
    <source>
        <dbReference type="Proteomes" id="UP000035287"/>
    </source>
</evidence>
<dbReference type="AlphaFoldDB" id="A0A0G3XIJ3"/>
<gene>
    <name evidence="1" type="ORF">AB433_15235</name>
</gene>